<dbReference type="AlphaFoldDB" id="P74418"/>
<organism evidence="1 2">
    <name type="scientific">Synechocystis sp. (strain ATCC 27184 / PCC 6803 / Kazusa)</name>
    <dbReference type="NCBI Taxonomy" id="1111708"/>
    <lineage>
        <taxon>Bacteria</taxon>
        <taxon>Bacillati</taxon>
        <taxon>Cyanobacteriota</taxon>
        <taxon>Cyanophyceae</taxon>
        <taxon>Synechococcales</taxon>
        <taxon>Merismopediaceae</taxon>
        <taxon>Synechocystis</taxon>
    </lineage>
</organism>
<dbReference type="PIR" id="S76389">
    <property type="entry name" value="S76389"/>
</dbReference>
<gene>
    <name evidence="1" type="ordered locus">slr0392</name>
</gene>
<dbReference type="PaxDb" id="1148-1653606"/>
<proteinExistence type="predicted"/>
<dbReference type="IntAct" id="P74418">
    <property type="interactions" value="3"/>
</dbReference>
<dbReference type="EMBL" id="BA000022">
    <property type="protein sequence ID" value="BAA18518.1"/>
    <property type="molecule type" value="Genomic_DNA"/>
</dbReference>
<dbReference type="EnsemblBacteria" id="BAA18518">
    <property type="protein sequence ID" value="BAA18518"/>
    <property type="gene ID" value="BAA18518"/>
</dbReference>
<dbReference type="eggNOG" id="ENOG50305VP">
    <property type="taxonomic scope" value="Bacteria"/>
</dbReference>
<accession>P74418</accession>
<protein>
    <submittedName>
        <fullName evidence="1">Slr0392 protein</fullName>
    </submittedName>
</protein>
<sequence length="131" mass="15373">MLMRRQKLELITRKQLLELGLTSYQAQRITKELKPISKTKRGKNYNIQEVILSINTLLENKRIQKRTRTSLKKVIDILIPTLDNIIPISFTQENTSELQQLAQQALTTTLEVNRKLAKLERRSLEIKGRYE</sequence>
<dbReference type="KEGG" id="syn:slr0392"/>
<reference evidence="1 2" key="2">
    <citation type="journal article" date="1996" name="DNA Res.">
        <title>Sequence analysis of the genome of the unicellular cyanobacterium Synechocystis sp. strain PCC6803. II. Sequence determination of the entire genome and assignment of potential protein-coding regions.</title>
        <authorList>
            <person name="Kaneko T."/>
            <person name="Sato S."/>
            <person name="Kotani H."/>
            <person name="Tanaka A."/>
            <person name="Asamizu E."/>
            <person name="Nakamura Y."/>
            <person name="Miyajima N."/>
            <person name="Hirosawa M."/>
            <person name="Sugiura M."/>
            <person name="Sasamoto S."/>
            <person name="Kimura T."/>
            <person name="Hosouchi T."/>
            <person name="Matsuno A."/>
            <person name="Muraki A."/>
            <person name="Nakazaki N."/>
            <person name="Naruo K."/>
            <person name="Okumura S."/>
            <person name="Shimpo S."/>
            <person name="Takeuchi C."/>
            <person name="Wada T."/>
            <person name="Watanabe A."/>
            <person name="Yamada M."/>
            <person name="Yasuda M."/>
            <person name="Tabata S."/>
        </authorList>
    </citation>
    <scope>NUCLEOTIDE SEQUENCE [LARGE SCALE GENOMIC DNA]</scope>
    <source>
        <strain evidence="2">ATCC 27184 / PCC 6803 / Kazusa</strain>
    </source>
</reference>
<evidence type="ECO:0000313" key="1">
    <source>
        <dbReference type="EMBL" id="BAA18518.1"/>
    </source>
</evidence>
<dbReference type="STRING" id="1148.gene:10499399"/>
<dbReference type="InParanoid" id="P74418"/>
<dbReference type="Proteomes" id="UP000001425">
    <property type="component" value="Chromosome"/>
</dbReference>
<evidence type="ECO:0000313" key="2">
    <source>
        <dbReference type="Proteomes" id="UP000001425"/>
    </source>
</evidence>
<reference evidence="1 2" key="1">
    <citation type="journal article" date="1995" name="DNA Res.">
        <title>Sequence analysis of the genome of the unicellular cyanobacterium Synechocystis sp. strain PCC6803. I. Sequence features in the 1 Mb region from map positions 64% to 92% of the genome.</title>
        <authorList>
            <person name="Kaneko T."/>
            <person name="Tanaka A."/>
            <person name="Sato S."/>
            <person name="Kotani H."/>
            <person name="Sazuka T."/>
            <person name="Miyajima N."/>
            <person name="Sugiura M."/>
            <person name="Tabata S."/>
        </authorList>
    </citation>
    <scope>NUCLEOTIDE SEQUENCE [LARGE SCALE GENOMIC DNA]</scope>
    <source>
        <strain evidence="2">ATCC 27184 / PCC 6803 / Kazusa</strain>
    </source>
</reference>
<keyword evidence="2" id="KW-1185">Reference proteome</keyword>
<name>P74418_SYNY3</name>